<organism evidence="3 4">
    <name type="scientific">Apiospora kogelbergensis</name>
    <dbReference type="NCBI Taxonomy" id="1337665"/>
    <lineage>
        <taxon>Eukaryota</taxon>
        <taxon>Fungi</taxon>
        <taxon>Dikarya</taxon>
        <taxon>Ascomycota</taxon>
        <taxon>Pezizomycotina</taxon>
        <taxon>Sordariomycetes</taxon>
        <taxon>Xylariomycetidae</taxon>
        <taxon>Amphisphaeriales</taxon>
        <taxon>Apiosporaceae</taxon>
        <taxon>Apiospora</taxon>
    </lineage>
</organism>
<protein>
    <recommendedName>
        <fullName evidence="5">DUF5666 domain-containing protein</fullName>
    </recommendedName>
</protein>
<keyword evidence="4" id="KW-1185">Reference proteome</keyword>
<dbReference type="AlphaFoldDB" id="A0AAW0QN52"/>
<feature type="region of interest" description="Disordered" evidence="1">
    <location>
        <begin position="354"/>
        <end position="391"/>
    </location>
</feature>
<feature type="signal peptide" evidence="2">
    <location>
        <begin position="1"/>
        <end position="19"/>
    </location>
</feature>
<keyword evidence="2" id="KW-0732">Signal</keyword>
<feature type="compositionally biased region" description="Gly residues" evidence="1">
    <location>
        <begin position="261"/>
        <end position="270"/>
    </location>
</feature>
<feature type="compositionally biased region" description="Low complexity" evidence="1">
    <location>
        <begin position="251"/>
        <end position="260"/>
    </location>
</feature>
<dbReference type="Proteomes" id="UP001392437">
    <property type="component" value="Unassembled WGS sequence"/>
</dbReference>
<dbReference type="PANTHER" id="PTHR34618">
    <property type="entry name" value="SURFACE PROTEIN MAS1, PUTATIVE-RELATED"/>
    <property type="match status" value="1"/>
</dbReference>
<feature type="compositionally biased region" description="Low complexity" evidence="1">
    <location>
        <begin position="361"/>
        <end position="377"/>
    </location>
</feature>
<name>A0AAW0QN52_9PEZI</name>
<feature type="compositionally biased region" description="Basic residues" evidence="1">
    <location>
        <begin position="378"/>
        <end position="391"/>
    </location>
</feature>
<evidence type="ECO:0000256" key="1">
    <source>
        <dbReference type="SAM" id="MobiDB-lite"/>
    </source>
</evidence>
<feature type="compositionally biased region" description="Low complexity" evidence="1">
    <location>
        <begin position="276"/>
        <end position="293"/>
    </location>
</feature>
<dbReference type="EMBL" id="JAQQWP010000007">
    <property type="protein sequence ID" value="KAK8109652.1"/>
    <property type="molecule type" value="Genomic_DNA"/>
</dbReference>
<accession>A0AAW0QN52</accession>
<dbReference type="InterPro" id="IPR021476">
    <property type="entry name" value="Egh16-like"/>
</dbReference>
<proteinExistence type="predicted"/>
<evidence type="ECO:0000256" key="2">
    <source>
        <dbReference type="SAM" id="SignalP"/>
    </source>
</evidence>
<dbReference type="PANTHER" id="PTHR34618:SF3">
    <property type="entry name" value="GEGH 16 PROTEIN"/>
    <property type="match status" value="1"/>
</dbReference>
<feature type="chain" id="PRO_5043418454" description="DUF5666 domain-containing protein" evidence="2">
    <location>
        <begin position="20"/>
        <end position="391"/>
    </location>
</feature>
<evidence type="ECO:0000313" key="4">
    <source>
        <dbReference type="Proteomes" id="UP001392437"/>
    </source>
</evidence>
<sequence length="391" mass="38388">MPSIRQTLLASALAAIVHGQGVIVKAQGPKGPASVGLLVDLTKPDANIINQKEIVDNVVNECGRTLLAGNMDVGENTEIQLKAKQVTQVTKGSNVDITIRPMNADGQGPYVCDMDLQSNAAGAVGQVNLTMTETKAANGDINIKVKLPADMKCIGASTGDVCTVRCRNAAKNGPFGGCFAVQQTDTTPNKNTPANIKTAQTLAGVTAQIAQNIKDFPAYVKANQKAPTSDDQGVFAVNEILGIDSKASATAGAAGATPTGATGGAAGGNKGGKKNGNGNAKAGNGNAKAGNGNGNAKAGNGNAKAGNGNAKAGNGGAAGNGAAAGGATNGAARGGNAAGGATNGAARGGNAAGAGNGNGHGNNAAGNGRGNANANNRNRNKMRRNRIAFMA</sequence>
<evidence type="ECO:0000313" key="3">
    <source>
        <dbReference type="EMBL" id="KAK8109652.1"/>
    </source>
</evidence>
<evidence type="ECO:0008006" key="5">
    <source>
        <dbReference type="Google" id="ProtNLM"/>
    </source>
</evidence>
<dbReference type="Pfam" id="PF11327">
    <property type="entry name" value="Egh16-like"/>
    <property type="match status" value="1"/>
</dbReference>
<reference evidence="3 4" key="1">
    <citation type="submission" date="2023-01" db="EMBL/GenBank/DDBJ databases">
        <title>Analysis of 21 Apiospora genomes using comparative genomics revels a genus with tremendous synthesis potential of carbohydrate active enzymes and secondary metabolites.</title>
        <authorList>
            <person name="Sorensen T."/>
        </authorList>
    </citation>
    <scope>NUCLEOTIDE SEQUENCE [LARGE SCALE GENOMIC DNA]</scope>
    <source>
        <strain evidence="3 4">CBS 117206</strain>
    </source>
</reference>
<comment type="caution">
    <text evidence="3">The sequence shown here is derived from an EMBL/GenBank/DDBJ whole genome shotgun (WGS) entry which is preliminary data.</text>
</comment>
<feature type="region of interest" description="Disordered" evidence="1">
    <location>
        <begin position="251"/>
        <end position="293"/>
    </location>
</feature>
<gene>
    <name evidence="3" type="ORF">PG999_007789</name>
</gene>